<evidence type="ECO:0000313" key="4">
    <source>
        <dbReference type="EMBL" id="GAA0996045.1"/>
    </source>
</evidence>
<reference evidence="4 5" key="1">
    <citation type="journal article" date="2019" name="Int. J. Syst. Evol. Microbiol.">
        <title>The Global Catalogue of Microorganisms (GCM) 10K type strain sequencing project: providing services to taxonomists for standard genome sequencing and annotation.</title>
        <authorList>
            <consortium name="The Broad Institute Genomics Platform"/>
            <consortium name="The Broad Institute Genome Sequencing Center for Infectious Disease"/>
            <person name="Wu L."/>
            <person name="Ma J."/>
        </authorList>
    </citation>
    <scope>NUCLEOTIDE SEQUENCE [LARGE SCALE GENOMIC DNA]</scope>
    <source>
        <strain evidence="4 5">JCM 11445</strain>
    </source>
</reference>
<dbReference type="Proteomes" id="UP001500033">
    <property type="component" value="Unassembled WGS sequence"/>
</dbReference>
<dbReference type="InterPro" id="IPR016163">
    <property type="entry name" value="Ald_DH_C"/>
</dbReference>
<feature type="domain" description="Aldehyde dehydrogenase" evidence="3">
    <location>
        <begin position="16"/>
        <end position="116"/>
    </location>
</feature>
<evidence type="ECO:0000259" key="3">
    <source>
        <dbReference type="Pfam" id="PF00171"/>
    </source>
</evidence>
<name>A0ABN1SMJ1_9ACTN</name>
<dbReference type="EMBL" id="BAAAIE010000076">
    <property type="protein sequence ID" value="GAA0996045.1"/>
    <property type="molecule type" value="Genomic_DNA"/>
</dbReference>
<feature type="domain" description="Aldehyde dehydrogenase" evidence="3">
    <location>
        <begin position="203"/>
        <end position="247"/>
    </location>
</feature>
<organism evidence="4 5">
    <name type="scientific">Streptomyces rhizosphaericus</name>
    <dbReference type="NCBI Taxonomy" id="114699"/>
    <lineage>
        <taxon>Bacteria</taxon>
        <taxon>Bacillati</taxon>
        <taxon>Actinomycetota</taxon>
        <taxon>Actinomycetes</taxon>
        <taxon>Kitasatosporales</taxon>
        <taxon>Streptomycetaceae</taxon>
        <taxon>Streptomyces</taxon>
        <taxon>Streptomyces violaceusniger group</taxon>
    </lineage>
</organism>
<dbReference type="InterPro" id="IPR016162">
    <property type="entry name" value="Ald_DH_N"/>
</dbReference>
<dbReference type="Pfam" id="PF00171">
    <property type="entry name" value="Aldedh"/>
    <property type="match status" value="2"/>
</dbReference>
<evidence type="ECO:0000256" key="2">
    <source>
        <dbReference type="SAM" id="MobiDB-lite"/>
    </source>
</evidence>
<dbReference type="Gene3D" id="3.40.605.10">
    <property type="entry name" value="Aldehyde Dehydrogenase, Chain A, domain 1"/>
    <property type="match status" value="2"/>
</dbReference>
<protein>
    <recommendedName>
        <fullName evidence="3">Aldehyde dehydrogenase domain-containing protein</fullName>
    </recommendedName>
</protein>
<feature type="compositionally biased region" description="Basic residues" evidence="2">
    <location>
        <begin position="177"/>
        <end position="192"/>
    </location>
</feature>
<keyword evidence="1" id="KW-0560">Oxidoreductase</keyword>
<evidence type="ECO:0000256" key="1">
    <source>
        <dbReference type="ARBA" id="ARBA00023002"/>
    </source>
</evidence>
<feature type="region of interest" description="Disordered" evidence="2">
    <location>
        <begin position="155"/>
        <end position="201"/>
    </location>
</feature>
<sequence length="264" mass="28015">MPTSRPRRAPAARGGCFAVLDPATGESFDEAPDQRPDELDAIVGRARAAWRGWRADPAARTTALLAAADAVEAAGADLAPLLTREQGKPLAESHAEVARTAARLRYFAELAPDTQPIKDDRPIRGEVHCRPCRGRRPPAGPAGLLLRPHHPGRCPARQPRGHAGAVRSGPAGAAVRQPRRSHRSGQRHRLRAGRLGMGHRPGPAEAVAGRLECGTAWINHHAETSLAQPFAGIKDSGVGVAGGPWGLYGNLSPFVVHRPVEVRG</sequence>
<comment type="caution">
    <text evidence="4">The sequence shown here is derived from an EMBL/GenBank/DDBJ whole genome shotgun (WGS) entry which is preliminary data.</text>
</comment>
<gene>
    <name evidence="4" type="ORF">GCM10009576_079480</name>
</gene>
<dbReference type="SUPFAM" id="SSF53720">
    <property type="entry name" value="ALDH-like"/>
    <property type="match status" value="2"/>
</dbReference>
<proteinExistence type="predicted"/>
<keyword evidence="5" id="KW-1185">Reference proteome</keyword>
<dbReference type="InterPro" id="IPR015590">
    <property type="entry name" value="Aldehyde_DH_dom"/>
</dbReference>
<dbReference type="InterPro" id="IPR016161">
    <property type="entry name" value="Ald_DH/histidinol_DH"/>
</dbReference>
<dbReference type="PANTHER" id="PTHR43353:SF5">
    <property type="entry name" value="SUCCINATE-SEMIALDEHYDE DEHYDROGENASE, MITOCHONDRIAL"/>
    <property type="match status" value="1"/>
</dbReference>
<dbReference type="Gene3D" id="3.40.309.10">
    <property type="entry name" value="Aldehyde Dehydrogenase, Chain A, domain 2"/>
    <property type="match status" value="1"/>
</dbReference>
<dbReference type="PANTHER" id="PTHR43353">
    <property type="entry name" value="SUCCINATE-SEMIALDEHYDE DEHYDROGENASE, MITOCHONDRIAL"/>
    <property type="match status" value="1"/>
</dbReference>
<dbReference type="InterPro" id="IPR050740">
    <property type="entry name" value="Aldehyde_DH_Superfamily"/>
</dbReference>
<evidence type="ECO:0000313" key="5">
    <source>
        <dbReference type="Proteomes" id="UP001500033"/>
    </source>
</evidence>
<accession>A0ABN1SMJ1</accession>